<evidence type="ECO:0000256" key="5">
    <source>
        <dbReference type="ARBA" id="ARBA00023027"/>
    </source>
</evidence>
<feature type="domain" description="3-dehydroquinate synthase C-terminal" evidence="10">
    <location>
        <begin position="180"/>
        <end position="311"/>
    </location>
</feature>
<feature type="domain" description="3-dehydroquinate synthase N-terminal" evidence="9">
    <location>
        <begin position="68"/>
        <end position="176"/>
    </location>
</feature>
<reference evidence="11" key="1">
    <citation type="submission" date="2018-06" db="EMBL/GenBank/DDBJ databases">
        <authorList>
            <person name="Zhirakovskaya E."/>
        </authorList>
    </citation>
    <scope>NUCLEOTIDE SEQUENCE</scope>
</reference>
<comment type="cofactor">
    <cofactor evidence="2">
        <name>Co(2+)</name>
        <dbReference type="ChEBI" id="CHEBI:48828"/>
    </cofactor>
</comment>
<protein>
    <submittedName>
        <fullName evidence="11">3-dehydroquinate synthase</fullName>
        <ecNumber evidence="11">4.2.3.4</ecNumber>
    </submittedName>
</protein>
<accession>A0A3B0R8R1</accession>
<dbReference type="PANTHER" id="PTHR43622:SF7">
    <property type="entry name" value="3-DEHYDROQUINATE SYNTHASE, CHLOROPLASTIC"/>
    <property type="match status" value="1"/>
</dbReference>
<evidence type="ECO:0000256" key="6">
    <source>
        <dbReference type="ARBA" id="ARBA00023141"/>
    </source>
</evidence>
<evidence type="ECO:0000256" key="4">
    <source>
        <dbReference type="ARBA" id="ARBA00022723"/>
    </source>
</evidence>
<evidence type="ECO:0000256" key="8">
    <source>
        <dbReference type="ARBA" id="ARBA00023285"/>
    </source>
</evidence>
<dbReference type="GO" id="GO:0046872">
    <property type="term" value="F:metal ion binding"/>
    <property type="evidence" value="ECO:0007669"/>
    <property type="project" value="UniProtKB-KW"/>
</dbReference>
<gene>
    <name evidence="11" type="ORF">MNBD_ACTINO01-1173</name>
</gene>
<dbReference type="EMBL" id="UOEI01000020">
    <property type="protein sequence ID" value="VAV89600.1"/>
    <property type="molecule type" value="Genomic_DNA"/>
</dbReference>
<evidence type="ECO:0000313" key="11">
    <source>
        <dbReference type="EMBL" id="VAV89600.1"/>
    </source>
</evidence>
<proteinExistence type="predicted"/>
<keyword evidence="8" id="KW-0170">Cobalt</keyword>
<dbReference type="PANTHER" id="PTHR43622">
    <property type="entry name" value="3-DEHYDROQUINATE SYNTHASE"/>
    <property type="match status" value="1"/>
</dbReference>
<dbReference type="GO" id="GO:0003856">
    <property type="term" value="F:3-dehydroquinate synthase activity"/>
    <property type="evidence" value="ECO:0007669"/>
    <property type="project" value="UniProtKB-EC"/>
</dbReference>
<evidence type="ECO:0000259" key="9">
    <source>
        <dbReference type="Pfam" id="PF01761"/>
    </source>
</evidence>
<dbReference type="InterPro" id="IPR056179">
    <property type="entry name" value="DHQS_C"/>
</dbReference>
<dbReference type="AlphaFoldDB" id="A0A3B0R8R1"/>
<dbReference type="Gene3D" id="1.20.1090.10">
    <property type="entry name" value="Dehydroquinate synthase-like - alpha domain"/>
    <property type="match status" value="1"/>
</dbReference>
<keyword evidence="4" id="KW-0479">Metal-binding</keyword>
<evidence type="ECO:0000256" key="3">
    <source>
        <dbReference type="ARBA" id="ARBA00022605"/>
    </source>
</evidence>
<dbReference type="SUPFAM" id="SSF56796">
    <property type="entry name" value="Dehydroquinate synthase-like"/>
    <property type="match status" value="1"/>
</dbReference>
<evidence type="ECO:0000256" key="7">
    <source>
        <dbReference type="ARBA" id="ARBA00023239"/>
    </source>
</evidence>
<name>A0A3B0R8R1_9ZZZZ</name>
<dbReference type="GO" id="GO:0009073">
    <property type="term" value="P:aromatic amino acid family biosynthetic process"/>
    <property type="evidence" value="ECO:0007669"/>
    <property type="project" value="UniProtKB-KW"/>
</dbReference>
<keyword evidence="7 11" id="KW-0456">Lyase</keyword>
<dbReference type="Pfam" id="PF01761">
    <property type="entry name" value="DHQ_synthase"/>
    <property type="match status" value="1"/>
</dbReference>
<dbReference type="Pfam" id="PF24621">
    <property type="entry name" value="DHQS_C"/>
    <property type="match status" value="1"/>
</dbReference>
<evidence type="ECO:0000259" key="10">
    <source>
        <dbReference type="Pfam" id="PF24621"/>
    </source>
</evidence>
<dbReference type="InterPro" id="IPR030960">
    <property type="entry name" value="DHQS/DOIS_N"/>
</dbReference>
<keyword evidence="5" id="KW-0520">NAD</keyword>
<dbReference type="Gene3D" id="3.40.50.1970">
    <property type="match status" value="1"/>
</dbReference>
<evidence type="ECO:0000256" key="1">
    <source>
        <dbReference type="ARBA" id="ARBA00001911"/>
    </source>
</evidence>
<dbReference type="CDD" id="cd08195">
    <property type="entry name" value="DHQS"/>
    <property type="match status" value="1"/>
</dbReference>
<keyword evidence="6" id="KW-0057">Aromatic amino acid biosynthesis</keyword>
<dbReference type="GO" id="GO:0008652">
    <property type="term" value="P:amino acid biosynthetic process"/>
    <property type="evidence" value="ECO:0007669"/>
    <property type="project" value="UniProtKB-KW"/>
</dbReference>
<dbReference type="EC" id="4.2.3.4" evidence="11"/>
<dbReference type="InterPro" id="IPR030963">
    <property type="entry name" value="DHQ_synth_fam"/>
</dbReference>
<comment type="cofactor">
    <cofactor evidence="1">
        <name>NAD(+)</name>
        <dbReference type="ChEBI" id="CHEBI:57540"/>
    </cofactor>
</comment>
<dbReference type="InterPro" id="IPR050071">
    <property type="entry name" value="Dehydroquinate_synthase"/>
</dbReference>
<keyword evidence="3" id="KW-0028">Amino-acid biosynthesis</keyword>
<dbReference type="PIRSF" id="PIRSF001455">
    <property type="entry name" value="DHQ_synth"/>
    <property type="match status" value="1"/>
</dbReference>
<evidence type="ECO:0000256" key="2">
    <source>
        <dbReference type="ARBA" id="ARBA00001941"/>
    </source>
</evidence>
<sequence length="348" mass="36708">MRRHVIWRGDEPVSTILVGHGVSSVLPELLARRTGRRVAVLCQPSTVTLAERYANDLHRSGFEVSGYTLPDGEEAKQLGIVEDVYRFLNGAKFTRDDIVIGVGGGALTDVTGFIAATYLRGVSAMYVATTLLAAVDAAIGGKTAVNVDGKNLAGVFSHPEAVIVDIDTIDALPRRHKIVGAAEAIKTGFIADTGIIAAFEADGIDTDLEDIVNRSVAVKVAVVNEDFTERGSRAVLNYGHTVGHAIESTTGRPHGEAVAIGMVAAGHAAAHHLGFAGVTRQQDVLVRMGLPLTAPEADAEAVRAMMALDKKRDSQGLRMVLLEEFGSPVLIHPDDATVRAALAGIDLV</sequence>
<organism evidence="11">
    <name type="scientific">hydrothermal vent metagenome</name>
    <dbReference type="NCBI Taxonomy" id="652676"/>
    <lineage>
        <taxon>unclassified sequences</taxon>
        <taxon>metagenomes</taxon>
        <taxon>ecological metagenomes</taxon>
    </lineage>
</organism>